<organism evidence="2 3">
    <name type="scientific">Virgibacillus chiguensis</name>
    <dbReference type="NCBI Taxonomy" id="411959"/>
    <lineage>
        <taxon>Bacteria</taxon>
        <taxon>Bacillati</taxon>
        <taxon>Bacillota</taxon>
        <taxon>Bacilli</taxon>
        <taxon>Bacillales</taxon>
        <taxon>Bacillaceae</taxon>
        <taxon>Virgibacillus</taxon>
    </lineage>
</organism>
<dbReference type="EMBL" id="FQXD01000005">
    <property type="protein sequence ID" value="SHH25284.1"/>
    <property type="molecule type" value="Genomic_DNA"/>
</dbReference>
<dbReference type="InterPro" id="IPR052538">
    <property type="entry name" value="Flavonoid_dioxygenase-like"/>
</dbReference>
<dbReference type="PANTHER" id="PTHR43346">
    <property type="entry name" value="LIGAND BINDING DOMAIN PROTEIN, PUTATIVE (AFU_ORTHOLOGUE AFUA_6G14370)-RELATED"/>
    <property type="match status" value="1"/>
</dbReference>
<dbReference type="PANTHER" id="PTHR43346:SF1">
    <property type="entry name" value="QUERCETIN 2,3-DIOXYGENASE-RELATED"/>
    <property type="match status" value="1"/>
</dbReference>
<dbReference type="Proteomes" id="UP000184079">
    <property type="component" value="Unassembled WGS sequence"/>
</dbReference>
<dbReference type="GO" id="GO:0016853">
    <property type="term" value="F:isomerase activity"/>
    <property type="evidence" value="ECO:0007669"/>
    <property type="project" value="UniProtKB-KW"/>
</dbReference>
<dbReference type="InterPro" id="IPR013096">
    <property type="entry name" value="Cupin_2"/>
</dbReference>
<proteinExistence type="predicted"/>
<gene>
    <name evidence="2" type="ORF">SAMN05421807_105148</name>
</gene>
<dbReference type="OrthoDB" id="3231985at2"/>
<dbReference type="CDD" id="cd02223">
    <property type="entry name" value="cupin_Bh2720-like"/>
    <property type="match status" value="1"/>
</dbReference>
<name>A0A1M5RG98_9BACI</name>
<dbReference type="AlphaFoldDB" id="A0A1M5RG98"/>
<keyword evidence="2" id="KW-0413">Isomerase</keyword>
<reference evidence="3" key="1">
    <citation type="submission" date="2016-11" db="EMBL/GenBank/DDBJ databases">
        <authorList>
            <person name="Varghese N."/>
            <person name="Submissions S."/>
        </authorList>
    </citation>
    <scope>NUCLEOTIDE SEQUENCE [LARGE SCALE GENOMIC DNA]</scope>
    <source>
        <strain evidence="3">CGMCC 1.6496</strain>
    </source>
</reference>
<dbReference type="InterPro" id="IPR014710">
    <property type="entry name" value="RmlC-like_jellyroll"/>
</dbReference>
<protein>
    <submittedName>
        <fullName evidence="2">Mannose-6-phosphate isomerase, cupin superfamily</fullName>
    </submittedName>
</protein>
<accession>A0A1M5RG98</accession>
<dbReference type="SUPFAM" id="SSF51182">
    <property type="entry name" value="RmlC-like cupins"/>
    <property type="match status" value="1"/>
</dbReference>
<sequence>MYYYPYVYPYPYYMNNPNYYSRYAPMHANMDGAPLAYQNFAYAYPAYPNPFYQVDDRSHLKDYGGKPYVVNIEEATEENETFRTAIWTGDHLQVTVMSIPVGGDVGLEVHPNVDQFLRIEEGEGITQMGNTKDNLTFQRNVYDDYAIMVPAGTWHNITNTGDKPLKLYSIYGPPNHPFGTVHRTQEEAMEMEEHYH</sequence>
<dbReference type="InterPro" id="IPR011051">
    <property type="entry name" value="RmlC_Cupin_sf"/>
</dbReference>
<evidence type="ECO:0000313" key="3">
    <source>
        <dbReference type="Proteomes" id="UP000184079"/>
    </source>
</evidence>
<feature type="domain" description="Cupin type-2" evidence="1">
    <location>
        <begin position="96"/>
        <end position="171"/>
    </location>
</feature>
<dbReference type="Pfam" id="PF07883">
    <property type="entry name" value="Cupin_2"/>
    <property type="match status" value="1"/>
</dbReference>
<evidence type="ECO:0000259" key="1">
    <source>
        <dbReference type="Pfam" id="PF07883"/>
    </source>
</evidence>
<dbReference type="RefSeq" id="WP_073006988.1">
    <property type="nucleotide sequence ID" value="NZ_FQXD01000005.1"/>
</dbReference>
<dbReference type="Gene3D" id="2.60.120.10">
    <property type="entry name" value="Jelly Rolls"/>
    <property type="match status" value="1"/>
</dbReference>
<evidence type="ECO:0000313" key="2">
    <source>
        <dbReference type="EMBL" id="SHH25284.1"/>
    </source>
</evidence>
<keyword evidence="3" id="KW-1185">Reference proteome</keyword>